<keyword evidence="6 17" id="KW-0813">Transport</keyword>
<feature type="transmembrane region" description="Helical" evidence="17">
    <location>
        <begin position="304"/>
        <end position="325"/>
    </location>
</feature>
<feature type="transmembrane region" description="Helical" evidence="17">
    <location>
        <begin position="111"/>
        <end position="131"/>
    </location>
</feature>
<feature type="transmembrane region" description="Helical" evidence="17">
    <location>
        <begin position="429"/>
        <end position="448"/>
    </location>
</feature>
<feature type="transmembrane region" description="Helical" evidence="17">
    <location>
        <begin position="216"/>
        <end position="235"/>
    </location>
</feature>
<sequence length="449" mass="51267">MLKFFIMMFFLIPLFMNKYTWMLVQGLFFIMSFLFLFNFYNMFDYTHINYMFGIDIISGSLSMLSFWICSLMILASVSILKSNFNVKVFLFLLLFMLFSLCMTFSSIDILLFYISFEASLIPTLFLIIGWGYQPERLQAGLYLLFYTLFASLPLLMGIFMIYLYWGSIVFSSLNFCLNLSFINILWYIVMIMAFLIKMPMYMLHLWLPKAHVEAPVSGSMILAGVLLKLGGYGLLRVMPFLSSVGALFNILWITVSLFGGVVVSLICLRQSDLKSLIAYSSVAHMGIVLSGMLSYSFWGLESCFTLMVAHGLCSSGMFALANICYERLGSRSLFINKGLLSFMPSMAMWWFLLSSSNMAAPPSLNLVGEIGLINSIVFWSFNSMYSLSFLSFLSACYTLYLFSISQHGAFFSGINSCSSGNFNEYMMLMLHWLPLNYLILGVDFCIYWL</sequence>
<evidence type="ECO:0000256" key="17">
    <source>
        <dbReference type="RuleBase" id="RU003297"/>
    </source>
</evidence>
<name>A0A0B4N4Y6_9INSE</name>
<evidence type="ECO:0000256" key="5">
    <source>
        <dbReference type="ARBA" id="ARBA00021006"/>
    </source>
</evidence>
<dbReference type="PANTHER" id="PTHR43507:SF20">
    <property type="entry name" value="NADH-UBIQUINONE OXIDOREDUCTASE CHAIN 4"/>
    <property type="match status" value="1"/>
</dbReference>
<feature type="transmembrane region" description="Helical" evidence="17">
    <location>
        <begin position="247"/>
        <end position="269"/>
    </location>
</feature>
<feature type="transmembrane region" description="Helical" evidence="17">
    <location>
        <begin position="276"/>
        <end position="298"/>
    </location>
</feature>
<evidence type="ECO:0000256" key="9">
    <source>
        <dbReference type="ARBA" id="ARBA00022967"/>
    </source>
</evidence>
<dbReference type="InterPro" id="IPR003918">
    <property type="entry name" value="NADH_UbQ_OxRdtase"/>
</dbReference>
<evidence type="ECO:0000256" key="8">
    <source>
        <dbReference type="ARBA" id="ARBA00022692"/>
    </source>
</evidence>
<geneLocation type="mitochondrion" evidence="20"/>
<dbReference type="InterPro" id="IPR001750">
    <property type="entry name" value="ND/Mrp_TM"/>
</dbReference>
<dbReference type="EMBL" id="KJ754502">
    <property type="protein sequence ID" value="AII41678.1"/>
    <property type="molecule type" value="Genomic_DNA"/>
</dbReference>
<keyword evidence="14 17" id="KW-0496">Mitochondrion</keyword>
<dbReference type="EC" id="7.1.1.2" evidence="4 17"/>
<dbReference type="PRINTS" id="PR01437">
    <property type="entry name" value="NUOXDRDTASE4"/>
</dbReference>
<evidence type="ECO:0000256" key="7">
    <source>
        <dbReference type="ARBA" id="ARBA00022660"/>
    </source>
</evidence>
<dbReference type="InterPro" id="IPR000260">
    <property type="entry name" value="NADH4_N"/>
</dbReference>
<dbReference type="GO" id="GO:0003954">
    <property type="term" value="F:NADH dehydrogenase activity"/>
    <property type="evidence" value="ECO:0007669"/>
    <property type="project" value="TreeGrafter"/>
</dbReference>
<evidence type="ECO:0000259" key="19">
    <source>
        <dbReference type="Pfam" id="PF01059"/>
    </source>
</evidence>
<keyword evidence="15 17" id="KW-0472">Membrane</keyword>
<evidence type="ECO:0000256" key="12">
    <source>
        <dbReference type="ARBA" id="ARBA00023027"/>
    </source>
</evidence>
<evidence type="ECO:0000256" key="11">
    <source>
        <dbReference type="ARBA" id="ARBA00022989"/>
    </source>
</evidence>
<comment type="subcellular location">
    <subcellularLocation>
        <location evidence="2 17">Mitochondrion membrane</location>
        <topology evidence="2 17">Multi-pass membrane protein</topology>
    </subcellularLocation>
</comment>
<evidence type="ECO:0000259" key="18">
    <source>
        <dbReference type="Pfam" id="PF00361"/>
    </source>
</evidence>
<evidence type="ECO:0000313" key="20">
    <source>
        <dbReference type="EMBL" id="AII41678.1"/>
    </source>
</evidence>
<proteinExistence type="inferred from homology"/>
<gene>
    <name evidence="20" type="primary">ND4</name>
</gene>
<accession>A0A0B4N4Y6</accession>
<evidence type="ECO:0000256" key="3">
    <source>
        <dbReference type="ARBA" id="ARBA00009025"/>
    </source>
</evidence>
<feature type="transmembrane region" description="Helical" evidence="17">
    <location>
        <begin position="389"/>
        <end position="409"/>
    </location>
</feature>
<comment type="function">
    <text evidence="17">Core subunit of the mitochondrial membrane respiratory chain NADH dehydrogenase (Complex I) which catalyzes electron transfer from NADH through the respiratory chain, using ubiquinone as an electron acceptor. Essential for the catalytic activity and assembly of complex I.</text>
</comment>
<keyword evidence="11 17" id="KW-1133">Transmembrane helix</keyword>
<evidence type="ECO:0000256" key="6">
    <source>
        <dbReference type="ARBA" id="ARBA00022448"/>
    </source>
</evidence>
<dbReference type="GO" id="GO:0015990">
    <property type="term" value="P:electron transport coupled proton transport"/>
    <property type="evidence" value="ECO:0007669"/>
    <property type="project" value="TreeGrafter"/>
</dbReference>
<evidence type="ECO:0000256" key="14">
    <source>
        <dbReference type="ARBA" id="ARBA00023128"/>
    </source>
</evidence>
<evidence type="ECO:0000256" key="10">
    <source>
        <dbReference type="ARBA" id="ARBA00022982"/>
    </source>
</evidence>
<keyword evidence="10 17" id="KW-0249">Electron transport</keyword>
<evidence type="ECO:0000256" key="13">
    <source>
        <dbReference type="ARBA" id="ARBA00023075"/>
    </source>
</evidence>
<reference evidence="20" key="1">
    <citation type="submission" date="2014-04" db="EMBL/GenBank/DDBJ databases">
        <title>The complete mitochondrial genomes of three bristletails (Insecta: Archaeognatha): the paraphyly of Machilidae and insights into Archaeognathan phylogeny.</title>
        <authorList>
            <person name="He K."/>
            <person name="Ma Y."/>
            <person name="Zhang J."/>
        </authorList>
    </citation>
    <scope>NUCLEOTIDE SEQUENCE</scope>
</reference>
<keyword evidence="12 17" id="KW-0520">NAD</keyword>
<feature type="domain" description="NADH:quinone oxidoreductase/Mrp antiporter transmembrane" evidence="18">
    <location>
        <begin position="107"/>
        <end position="393"/>
    </location>
</feature>
<feature type="transmembrane region" description="Helical" evidence="17">
    <location>
        <begin position="334"/>
        <end position="352"/>
    </location>
</feature>
<dbReference type="GO" id="GO:0031966">
    <property type="term" value="C:mitochondrial membrane"/>
    <property type="evidence" value="ECO:0007669"/>
    <property type="project" value="UniProtKB-SubCell"/>
</dbReference>
<evidence type="ECO:0000256" key="4">
    <source>
        <dbReference type="ARBA" id="ARBA00012944"/>
    </source>
</evidence>
<feature type="transmembrane region" description="Helical" evidence="17">
    <location>
        <begin position="364"/>
        <end position="382"/>
    </location>
</feature>
<keyword evidence="9" id="KW-1278">Translocase</keyword>
<dbReference type="AlphaFoldDB" id="A0A0B4N4Y6"/>
<dbReference type="GO" id="GO:0008137">
    <property type="term" value="F:NADH dehydrogenase (ubiquinone) activity"/>
    <property type="evidence" value="ECO:0007669"/>
    <property type="project" value="UniProtKB-UniRule"/>
</dbReference>
<keyword evidence="13 17" id="KW-0830">Ubiquinone</keyword>
<evidence type="ECO:0000256" key="16">
    <source>
        <dbReference type="ARBA" id="ARBA00049551"/>
    </source>
</evidence>
<comment type="function">
    <text evidence="1">Core subunit of the mitochondrial membrane respiratory chain NADH dehydrogenase (Complex I) that is believed to belong to the minimal assembly required for catalysis. Complex I functions in the transfer of electrons from NADH to the respiratory chain. The immediate electron acceptor for the enzyme is believed to be ubiquinone.</text>
</comment>
<keyword evidence="8 17" id="KW-0812">Transmembrane</keyword>
<feature type="domain" description="NADH:ubiquinone oxidoreductase chain 4 N-terminal" evidence="19">
    <location>
        <begin position="1"/>
        <end position="103"/>
    </location>
</feature>
<dbReference type="PANTHER" id="PTHR43507">
    <property type="entry name" value="NADH-UBIQUINONE OXIDOREDUCTASE CHAIN 4"/>
    <property type="match status" value="1"/>
</dbReference>
<comment type="similarity">
    <text evidence="3 17">Belongs to the complex I subunit 4 family.</text>
</comment>
<dbReference type="GO" id="GO:0042773">
    <property type="term" value="P:ATP synthesis coupled electron transport"/>
    <property type="evidence" value="ECO:0007669"/>
    <property type="project" value="InterPro"/>
</dbReference>
<evidence type="ECO:0000256" key="2">
    <source>
        <dbReference type="ARBA" id="ARBA00004225"/>
    </source>
</evidence>
<evidence type="ECO:0000256" key="1">
    <source>
        <dbReference type="ARBA" id="ARBA00003257"/>
    </source>
</evidence>
<comment type="catalytic activity">
    <reaction evidence="16 17">
        <text>a ubiquinone + NADH + 5 H(+)(in) = a ubiquinol + NAD(+) + 4 H(+)(out)</text>
        <dbReference type="Rhea" id="RHEA:29091"/>
        <dbReference type="Rhea" id="RHEA-COMP:9565"/>
        <dbReference type="Rhea" id="RHEA-COMP:9566"/>
        <dbReference type="ChEBI" id="CHEBI:15378"/>
        <dbReference type="ChEBI" id="CHEBI:16389"/>
        <dbReference type="ChEBI" id="CHEBI:17976"/>
        <dbReference type="ChEBI" id="CHEBI:57540"/>
        <dbReference type="ChEBI" id="CHEBI:57945"/>
        <dbReference type="EC" id="7.1.1.2"/>
    </reaction>
</comment>
<feature type="transmembrane region" description="Helical" evidence="17">
    <location>
        <begin position="143"/>
        <end position="165"/>
    </location>
</feature>
<evidence type="ECO:0000256" key="15">
    <source>
        <dbReference type="ARBA" id="ARBA00023136"/>
    </source>
</evidence>
<feature type="transmembrane region" description="Helical" evidence="17">
    <location>
        <begin position="21"/>
        <end position="40"/>
    </location>
</feature>
<protein>
    <recommendedName>
        <fullName evidence="5 17">NADH-ubiquinone oxidoreductase chain 4</fullName>
        <ecNumber evidence="4 17">7.1.1.2</ecNumber>
    </recommendedName>
</protein>
<feature type="transmembrane region" description="Helical" evidence="17">
    <location>
        <begin position="52"/>
        <end position="74"/>
    </location>
</feature>
<feature type="transmembrane region" description="Helical" evidence="17">
    <location>
        <begin position="177"/>
        <end position="196"/>
    </location>
</feature>
<keyword evidence="7 17" id="KW-0679">Respiratory chain</keyword>
<dbReference type="Pfam" id="PF00361">
    <property type="entry name" value="Proton_antipo_M"/>
    <property type="match status" value="1"/>
</dbReference>
<feature type="transmembrane region" description="Helical" evidence="17">
    <location>
        <begin position="86"/>
        <end position="105"/>
    </location>
</feature>
<dbReference type="Pfam" id="PF01059">
    <property type="entry name" value="Oxidored_q5_N"/>
    <property type="match status" value="1"/>
</dbReference>
<dbReference type="GO" id="GO:0048039">
    <property type="term" value="F:ubiquinone binding"/>
    <property type="evidence" value="ECO:0007669"/>
    <property type="project" value="TreeGrafter"/>
</dbReference>
<organism evidence="20">
    <name type="scientific">Pedetontinus luanchuanensis</name>
    <dbReference type="NCBI Taxonomy" id="1527581"/>
    <lineage>
        <taxon>Eukaryota</taxon>
        <taxon>Metazoa</taxon>
        <taxon>Ecdysozoa</taxon>
        <taxon>Arthropoda</taxon>
        <taxon>Hexapoda</taxon>
        <taxon>Insecta</taxon>
        <taxon>Monocondylia</taxon>
        <taxon>Archaeognatha</taxon>
        <taxon>Machilidae</taxon>
        <taxon>Pedetontinus</taxon>
    </lineage>
</organism>